<sequence length="658" mass="71984">MERPVNVSPQTPGRTGSSKSATRTRRQSCAAPIPAPGFALVFHTSTARSPVSPASTVTYPTNFQSTSVDGGAIQNSWSGLLRARLPHQRHAKPRLACLDRHVPDDGTNPDGLEERTQTKTTNLEGLSMLVWGVEVGDGLDALGGGTRRTKDTIALHDLVHDKDGQGASAEHSEQFEGDNGWCRIKLGIHRWLRDLGPESRARPRQLTSRQPMSHVMRGSGMGTVNGRSGGKSPRSVVLALQGRASKTSRMRLMTSQSMPGVVGDTDGVDTDGVRITRWVMSLDVRERYSPDEGDDGELDGDEGTDDDGGEYDIGDDEIDEDDSLGTSGSVSNNSISNGSDSNGSDPNKLESSEWCDDRDDILELKELGERGYGVVLKEPVDIIHDNDTRTLGRWPFRLCPFGRSLFSGCQKDGSVETSSKMGSSKKVRLSKVSDPKEMEDAVETEDGVLVNATWDRCGVSMGVGTVVEYGARREGEGTVGDSVTWMVLPMQRLSDGGDSAEAETDIDTVGVREGEDVTTGLVPEKRMQKPKCPDLNQMRSNDANDSCELDVLSKMVLKGEEREWSEERSGGRWRDRYRCCNNAVPRNADTDIDTICVRRFCPREKRERIVDERPSRERERLTLPLPVGHLCPPIVSNIIHRFAVSIGVVGVVEIGHIQ</sequence>
<feature type="compositionally biased region" description="Polar residues" evidence="1">
    <location>
        <begin position="7"/>
        <end position="21"/>
    </location>
</feature>
<feature type="compositionally biased region" description="Low complexity" evidence="1">
    <location>
        <begin position="325"/>
        <end position="344"/>
    </location>
</feature>
<feature type="region of interest" description="Disordered" evidence="1">
    <location>
        <begin position="1"/>
        <end position="28"/>
    </location>
</feature>
<dbReference type="AlphaFoldDB" id="A0AAD4Q257"/>
<gene>
    <name evidence="2" type="ORF">EDB92DRAFT_1822377</name>
</gene>
<organism evidence="2 3">
    <name type="scientific">Lactarius akahatsu</name>
    <dbReference type="NCBI Taxonomy" id="416441"/>
    <lineage>
        <taxon>Eukaryota</taxon>
        <taxon>Fungi</taxon>
        <taxon>Dikarya</taxon>
        <taxon>Basidiomycota</taxon>
        <taxon>Agaricomycotina</taxon>
        <taxon>Agaricomycetes</taxon>
        <taxon>Russulales</taxon>
        <taxon>Russulaceae</taxon>
        <taxon>Lactarius</taxon>
    </lineage>
</organism>
<dbReference type="EMBL" id="JAKELL010000317">
    <property type="protein sequence ID" value="KAH8977390.1"/>
    <property type="molecule type" value="Genomic_DNA"/>
</dbReference>
<feature type="region of interest" description="Disordered" evidence="1">
    <location>
        <begin position="199"/>
        <end position="234"/>
    </location>
</feature>
<keyword evidence="3" id="KW-1185">Reference proteome</keyword>
<evidence type="ECO:0000313" key="2">
    <source>
        <dbReference type="EMBL" id="KAH8977390.1"/>
    </source>
</evidence>
<dbReference type="Proteomes" id="UP001201163">
    <property type="component" value="Unassembled WGS sequence"/>
</dbReference>
<evidence type="ECO:0000256" key="1">
    <source>
        <dbReference type="SAM" id="MobiDB-lite"/>
    </source>
</evidence>
<protein>
    <submittedName>
        <fullName evidence="2">Uncharacterized protein</fullName>
    </submittedName>
</protein>
<evidence type="ECO:0000313" key="3">
    <source>
        <dbReference type="Proteomes" id="UP001201163"/>
    </source>
</evidence>
<proteinExistence type="predicted"/>
<feature type="compositionally biased region" description="Acidic residues" evidence="1">
    <location>
        <begin position="291"/>
        <end position="323"/>
    </location>
</feature>
<name>A0AAD4Q257_9AGAM</name>
<accession>A0AAD4Q257</accession>
<feature type="compositionally biased region" description="Gly residues" evidence="1">
    <location>
        <begin position="219"/>
        <end position="229"/>
    </location>
</feature>
<feature type="region of interest" description="Disordered" evidence="1">
    <location>
        <begin position="286"/>
        <end position="354"/>
    </location>
</feature>
<reference evidence="2" key="1">
    <citation type="submission" date="2022-01" db="EMBL/GenBank/DDBJ databases">
        <title>Comparative genomics reveals a dynamic genome evolution in the ectomycorrhizal milk-cap (Lactarius) mushrooms.</title>
        <authorList>
            <consortium name="DOE Joint Genome Institute"/>
            <person name="Lebreton A."/>
            <person name="Tang N."/>
            <person name="Kuo A."/>
            <person name="LaButti K."/>
            <person name="Drula E."/>
            <person name="Barry K."/>
            <person name="Clum A."/>
            <person name="Lipzen A."/>
            <person name="Mousain D."/>
            <person name="Ng V."/>
            <person name="Wang R."/>
            <person name="Wang X."/>
            <person name="Dai Y."/>
            <person name="Henrissat B."/>
            <person name="Grigoriev I.V."/>
            <person name="Guerin-Laguette A."/>
            <person name="Yu F."/>
            <person name="Martin F.M."/>
        </authorList>
    </citation>
    <scope>NUCLEOTIDE SEQUENCE</scope>
    <source>
        <strain evidence="2">QP</strain>
    </source>
</reference>
<comment type="caution">
    <text evidence="2">The sequence shown here is derived from an EMBL/GenBank/DDBJ whole genome shotgun (WGS) entry which is preliminary data.</text>
</comment>